<organism evidence="1 2">
    <name type="scientific">Heterorhabditis bacteriophora</name>
    <name type="common">Entomopathogenic nematode worm</name>
    <dbReference type="NCBI Taxonomy" id="37862"/>
    <lineage>
        <taxon>Eukaryota</taxon>
        <taxon>Metazoa</taxon>
        <taxon>Ecdysozoa</taxon>
        <taxon>Nematoda</taxon>
        <taxon>Chromadorea</taxon>
        <taxon>Rhabditida</taxon>
        <taxon>Rhabditina</taxon>
        <taxon>Rhabditomorpha</taxon>
        <taxon>Strongyloidea</taxon>
        <taxon>Heterorhabditidae</taxon>
        <taxon>Heterorhabditis</taxon>
    </lineage>
</organism>
<name>A0A1I7WIE1_HETBA</name>
<accession>A0A1I7WIE1</accession>
<sequence length="35" mass="4238">MRFNILDFLYKIHLTLLTGYKYSIHLRILNNVVSK</sequence>
<keyword evidence="1" id="KW-1185">Reference proteome</keyword>
<dbReference type="WBParaSite" id="Hba_04737">
    <property type="protein sequence ID" value="Hba_04737"/>
    <property type="gene ID" value="Hba_04737"/>
</dbReference>
<proteinExistence type="predicted"/>
<evidence type="ECO:0000313" key="2">
    <source>
        <dbReference type="WBParaSite" id="Hba_04737"/>
    </source>
</evidence>
<dbReference type="AlphaFoldDB" id="A0A1I7WIE1"/>
<dbReference type="Proteomes" id="UP000095283">
    <property type="component" value="Unplaced"/>
</dbReference>
<reference evidence="2" key="1">
    <citation type="submission" date="2016-11" db="UniProtKB">
        <authorList>
            <consortium name="WormBaseParasite"/>
        </authorList>
    </citation>
    <scope>IDENTIFICATION</scope>
</reference>
<evidence type="ECO:0000313" key="1">
    <source>
        <dbReference type="Proteomes" id="UP000095283"/>
    </source>
</evidence>
<protein>
    <submittedName>
        <fullName evidence="2">Transcriptional regulator</fullName>
    </submittedName>
</protein>